<dbReference type="InterPro" id="IPR036852">
    <property type="entry name" value="Peptidase_S8/S53_dom_sf"/>
</dbReference>
<dbReference type="SUPFAM" id="SSF52743">
    <property type="entry name" value="Subtilisin-like"/>
    <property type="match status" value="1"/>
</dbReference>
<dbReference type="GO" id="GO:0006508">
    <property type="term" value="P:proteolysis"/>
    <property type="evidence" value="ECO:0007669"/>
    <property type="project" value="UniProtKB-KW"/>
</dbReference>
<dbReference type="Proteomes" id="UP000077667">
    <property type="component" value="Chromosome"/>
</dbReference>
<dbReference type="STRING" id="1176587.A8C56_11960"/>
<evidence type="ECO:0000313" key="7">
    <source>
        <dbReference type="EMBL" id="ANH81594.1"/>
    </source>
</evidence>
<organism evidence="7 8">
    <name type="scientific">Niabella ginsenosidivorans</name>
    <dbReference type="NCBI Taxonomy" id="1176587"/>
    <lineage>
        <taxon>Bacteria</taxon>
        <taxon>Pseudomonadati</taxon>
        <taxon>Bacteroidota</taxon>
        <taxon>Chitinophagia</taxon>
        <taxon>Chitinophagales</taxon>
        <taxon>Chitinophagaceae</taxon>
        <taxon>Niabella</taxon>
    </lineage>
</organism>
<dbReference type="Gene3D" id="3.40.50.200">
    <property type="entry name" value="Peptidase S8/S53 domain"/>
    <property type="match status" value="1"/>
</dbReference>
<feature type="domain" description="Peptidase S8/S53" evidence="6">
    <location>
        <begin position="7"/>
        <end position="71"/>
    </location>
</feature>
<reference evidence="7 8" key="1">
    <citation type="submission" date="2016-05" db="EMBL/GenBank/DDBJ databases">
        <title>Niabella ginsenosidivorans BS26 whole genome sequencing.</title>
        <authorList>
            <person name="Im W.T."/>
            <person name="Siddiqi M.Z."/>
        </authorList>
    </citation>
    <scope>NUCLEOTIDE SEQUENCE [LARGE SCALE GENOMIC DNA]</scope>
    <source>
        <strain evidence="7 8">BS26</strain>
    </source>
</reference>
<dbReference type="KEGG" id="nia:A8C56_11960"/>
<dbReference type="PROSITE" id="PS00138">
    <property type="entry name" value="SUBTILASE_SER"/>
    <property type="match status" value="1"/>
</dbReference>
<accession>A0A1A9I4W1</accession>
<dbReference type="PANTHER" id="PTHR43806">
    <property type="entry name" value="PEPTIDASE S8"/>
    <property type="match status" value="1"/>
</dbReference>
<dbReference type="InterPro" id="IPR023828">
    <property type="entry name" value="Peptidase_S8_Ser-AS"/>
</dbReference>
<dbReference type="PROSITE" id="PS51892">
    <property type="entry name" value="SUBTILASE"/>
    <property type="match status" value="1"/>
</dbReference>
<proteinExistence type="inferred from homology"/>
<dbReference type="AlphaFoldDB" id="A0A1A9I4W1"/>
<keyword evidence="2" id="KW-0645">Protease</keyword>
<dbReference type="GO" id="GO:0004252">
    <property type="term" value="F:serine-type endopeptidase activity"/>
    <property type="evidence" value="ECO:0007669"/>
    <property type="project" value="InterPro"/>
</dbReference>
<keyword evidence="4" id="KW-0720">Serine protease</keyword>
<dbReference type="InterPro" id="IPR000209">
    <property type="entry name" value="Peptidase_S8/S53_dom"/>
</dbReference>
<evidence type="ECO:0000313" key="8">
    <source>
        <dbReference type="Proteomes" id="UP000077667"/>
    </source>
</evidence>
<dbReference type="InterPro" id="IPR050131">
    <property type="entry name" value="Peptidase_S8_subtilisin-like"/>
</dbReference>
<dbReference type="Pfam" id="PF00082">
    <property type="entry name" value="Peptidase_S8"/>
    <property type="match status" value="1"/>
</dbReference>
<gene>
    <name evidence="7" type="ORF">A8C56_11960</name>
</gene>
<keyword evidence="3" id="KW-0378">Hydrolase</keyword>
<dbReference type="PANTHER" id="PTHR43806:SF11">
    <property type="entry name" value="CEREVISIN-RELATED"/>
    <property type="match status" value="1"/>
</dbReference>
<comment type="similarity">
    <text evidence="1 5">Belongs to the peptidase S8 family.</text>
</comment>
<protein>
    <recommendedName>
        <fullName evidence="6">Peptidase S8/S53 domain-containing protein</fullName>
    </recommendedName>
</protein>
<name>A0A1A9I4W1_9BACT</name>
<dbReference type="EMBL" id="CP015772">
    <property type="protein sequence ID" value="ANH81594.1"/>
    <property type="molecule type" value="Genomic_DNA"/>
</dbReference>
<evidence type="ECO:0000256" key="5">
    <source>
        <dbReference type="PROSITE-ProRule" id="PRU01240"/>
    </source>
</evidence>
<evidence type="ECO:0000256" key="3">
    <source>
        <dbReference type="ARBA" id="ARBA00022801"/>
    </source>
</evidence>
<evidence type="ECO:0000256" key="1">
    <source>
        <dbReference type="ARBA" id="ARBA00011073"/>
    </source>
</evidence>
<sequence>MAHFNHSNIYVISAIDQTNDNFASFSNFGATVDYAAPEVNVYSIYKNGGYTTMSGTSQASPHACGVAIMAKYKSMTYFFIMARSS</sequence>
<evidence type="ECO:0000259" key="6">
    <source>
        <dbReference type="Pfam" id="PF00082"/>
    </source>
</evidence>
<evidence type="ECO:0000256" key="4">
    <source>
        <dbReference type="ARBA" id="ARBA00022825"/>
    </source>
</evidence>
<comment type="caution">
    <text evidence="5">Lacks conserved residue(s) required for the propagation of feature annotation.</text>
</comment>
<keyword evidence="8" id="KW-1185">Reference proteome</keyword>
<evidence type="ECO:0000256" key="2">
    <source>
        <dbReference type="ARBA" id="ARBA00022670"/>
    </source>
</evidence>